<accession>B6T4H6</accession>
<reference evidence="2" key="1">
    <citation type="journal article" date="2009" name="Plant Mol. Biol.">
        <title>Insights into corn genes derived from large-scale cDNA sequencing.</title>
        <authorList>
            <person name="Alexandrov N.N."/>
            <person name="Brover V.V."/>
            <person name="Freidin S."/>
            <person name="Troukhan M.E."/>
            <person name="Tatarinova T.V."/>
            <person name="Zhang H."/>
            <person name="Swaller T.J."/>
            <person name="Lu Y.P."/>
            <person name="Bouck J."/>
            <person name="Flavell R.B."/>
            <person name="Feldmann K.A."/>
        </authorList>
    </citation>
    <scope>NUCLEOTIDE SEQUENCE</scope>
</reference>
<dbReference type="EMBL" id="EU959891">
    <property type="protein sequence ID" value="ACG32009.1"/>
    <property type="molecule type" value="mRNA"/>
</dbReference>
<dbReference type="EMBL" id="BT083565">
    <property type="protein sequence ID" value="ACR33918.1"/>
    <property type="molecule type" value="mRNA"/>
</dbReference>
<organism evidence="2">
    <name type="scientific">Zea mays</name>
    <name type="common">Maize</name>
    <dbReference type="NCBI Taxonomy" id="4577"/>
    <lineage>
        <taxon>Eukaryota</taxon>
        <taxon>Viridiplantae</taxon>
        <taxon>Streptophyta</taxon>
        <taxon>Embryophyta</taxon>
        <taxon>Tracheophyta</taxon>
        <taxon>Spermatophyta</taxon>
        <taxon>Magnoliopsida</taxon>
        <taxon>Liliopsida</taxon>
        <taxon>Poales</taxon>
        <taxon>Poaceae</taxon>
        <taxon>PACMAD clade</taxon>
        <taxon>Panicoideae</taxon>
        <taxon>Andropogonodae</taxon>
        <taxon>Andropogoneae</taxon>
        <taxon>Tripsacinae</taxon>
        <taxon>Zea</taxon>
    </lineage>
</organism>
<sequence>MAPAKTDDPLSQLLAKIEEGNKETHRRMEAIQGAVGNMEAAVKVVMTEQGDLQKWKPEVEAKVTEISDALKAIQIQMGKMEKKPLGFGSRQEEEGEDGFLKPPPSDSSNLEFRREEGRTQFSHGVLGMNWIQQYSPMKVDWANKWAVIPYNGSPAYLQGVQVTLPAGAVTELLLLSVESQATPAGQSVDPKVQAVLDQFVEVFEDPVGLPPSRTCDHTIPLVPGTNVCVLPLSSKVFRDCSCILPLSFKV</sequence>
<dbReference type="RefSeq" id="NP_001170511.1">
    <property type="nucleotide sequence ID" value="NM_001177040.1"/>
</dbReference>
<feature type="region of interest" description="Disordered" evidence="1">
    <location>
        <begin position="85"/>
        <end position="110"/>
    </location>
</feature>
<evidence type="ECO:0000313" key="3">
    <source>
        <dbReference type="EMBL" id="ACR33918.1"/>
    </source>
</evidence>
<dbReference type="GeneID" id="100384518"/>
<proteinExistence type="evidence at transcript level"/>
<protein>
    <submittedName>
        <fullName evidence="2">Uncharacterized protein</fullName>
    </submittedName>
</protein>
<name>B6T4H6_MAIZE</name>
<evidence type="ECO:0000256" key="1">
    <source>
        <dbReference type="SAM" id="MobiDB-lite"/>
    </source>
</evidence>
<evidence type="ECO:0000313" key="2">
    <source>
        <dbReference type="EMBL" id="ACG32009.1"/>
    </source>
</evidence>
<dbReference type="AlphaFoldDB" id="B6T4H6"/>
<reference evidence="3" key="2">
    <citation type="journal article" date="2009" name="PLoS Genet.">
        <title>Sequencing, mapping, and analysis of 27,455 maize full-length cDNAs.</title>
        <authorList>
            <person name="Soderlund C."/>
            <person name="Descour A."/>
            <person name="Kudrna D."/>
            <person name="Bomhoff M."/>
            <person name="Boyd L."/>
            <person name="Currie J."/>
            <person name="Angelova A."/>
            <person name="Collura K."/>
            <person name="Wissotski M."/>
            <person name="Ashley E."/>
            <person name="Morrow D."/>
            <person name="Fernandes J."/>
            <person name="Walbot V."/>
            <person name="Yu Y."/>
        </authorList>
    </citation>
    <scope>NUCLEOTIDE SEQUENCE</scope>
    <source>
        <strain evidence="3">B73</strain>
    </source>
</reference>